<dbReference type="CDD" id="cd08249">
    <property type="entry name" value="enoyl_reductase_like"/>
    <property type="match status" value="1"/>
</dbReference>
<dbReference type="GO" id="GO:0016651">
    <property type="term" value="F:oxidoreductase activity, acting on NAD(P)H"/>
    <property type="evidence" value="ECO:0007669"/>
    <property type="project" value="InterPro"/>
</dbReference>
<dbReference type="InterPro" id="IPR020843">
    <property type="entry name" value="ER"/>
</dbReference>
<evidence type="ECO:0000313" key="5">
    <source>
        <dbReference type="Proteomes" id="UP001273166"/>
    </source>
</evidence>
<dbReference type="GeneID" id="87885708"/>
<accession>A0AAJ0GWB0</accession>
<comment type="caution">
    <text evidence="4">The sequence shown here is derived from an EMBL/GenBank/DDBJ whole genome shotgun (WGS) entry which is preliminary data.</text>
</comment>
<comment type="similarity">
    <text evidence="1">Belongs to the zinc-containing alcohol dehydrogenase family.</text>
</comment>
<dbReference type="AlphaFoldDB" id="A0AAJ0GWB0"/>
<reference evidence="4" key="2">
    <citation type="submission" date="2023-06" db="EMBL/GenBank/DDBJ databases">
        <authorList>
            <consortium name="Lawrence Berkeley National Laboratory"/>
            <person name="Mondo S.J."/>
            <person name="Hensen N."/>
            <person name="Bonometti L."/>
            <person name="Westerberg I."/>
            <person name="Brannstrom I.O."/>
            <person name="Guillou S."/>
            <person name="Cros-Aarteil S."/>
            <person name="Calhoun S."/>
            <person name="Haridas S."/>
            <person name="Kuo A."/>
            <person name="Pangilinan J."/>
            <person name="Riley R."/>
            <person name="Labutti K."/>
            <person name="Andreopoulos B."/>
            <person name="Lipzen A."/>
            <person name="Chen C."/>
            <person name="Yanf M."/>
            <person name="Daum C."/>
            <person name="Ng V."/>
            <person name="Clum A."/>
            <person name="Steindorff A."/>
            <person name="Ohm R."/>
            <person name="Martin F."/>
            <person name="Silar P."/>
            <person name="Natvig D."/>
            <person name="Lalanne C."/>
            <person name="Gautier V."/>
            <person name="Ament-Velasquez S.L."/>
            <person name="Kruys A."/>
            <person name="Hutchinson M.I."/>
            <person name="Powell A.J."/>
            <person name="Barry K."/>
            <person name="Miller A.N."/>
            <person name="Grigoriev I.V."/>
            <person name="Debuchy R."/>
            <person name="Gladieux P."/>
            <person name="Thoren M.H."/>
            <person name="Johannesson H."/>
        </authorList>
    </citation>
    <scope>NUCLEOTIDE SEQUENCE</scope>
    <source>
        <strain evidence="4">CBS 333.67</strain>
    </source>
</reference>
<organism evidence="4 5">
    <name type="scientific">Chaetomium strumarium</name>
    <dbReference type="NCBI Taxonomy" id="1170767"/>
    <lineage>
        <taxon>Eukaryota</taxon>
        <taxon>Fungi</taxon>
        <taxon>Dikarya</taxon>
        <taxon>Ascomycota</taxon>
        <taxon>Pezizomycotina</taxon>
        <taxon>Sordariomycetes</taxon>
        <taxon>Sordariomycetidae</taxon>
        <taxon>Sordariales</taxon>
        <taxon>Chaetomiaceae</taxon>
        <taxon>Chaetomium</taxon>
    </lineage>
</organism>
<keyword evidence="5" id="KW-1185">Reference proteome</keyword>
<name>A0AAJ0GWB0_9PEZI</name>
<feature type="domain" description="Enoyl reductase (ER)" evidence="3">
    <location>
        <begin position="12"/>
        <end position="333"/>
    </location>
</feature>
<protein>
    <submittedName>
        <fullName evidence="4">Chaperonin 10-like protein</fullName>
    </submittedName>
</protein>
<evidence type="ECO:0000256" key="1">
    <source>
        <dbReference type="ARBA" id="ARBA00008072"/>
    </source>
</evidence>
<evidence type="ECO:0000313" key="4">
    <source>
        <dbReference type="EMBL" id="KAK3307259.1"/>
    </source>
</evidence>
<dbReference type="SUPFAM" id="SSF51735">
    <property type="entry name" value="NAD(P)-binding Rossmann-fold domains"/>
    <property type="match status" value="1"/>
</dbReference>
<dbReference type="InterPro" id="IPR011032">
    <property type="entry name" value="GroES-like_sf"/>
</dbReference>
<dbReference type="SMART" id="SM00829">
    <property type="entry name" value="PKS_ER"/>
    <property type="match status" value="1"/>
</dbReference>
<dbReference type="Pfam" id="PF08240">
    <property type="entry name" value="ADH_N"/>
    <property type="match status" value="1"/>
</dbReference>
<proteinExistence type="inferred from homology"/>
<dbReference type="Proteomes" id="UP001273166">
    <property type="component" value="Unassembled WGS sequence"/>
</dbReference>
<dbReference type="Gene3D" id="3.40.50.720">
    <property type="entry name" value="NAD(P)-binding Rossmann-like Domain"/>
    <property type="match status" value="1"/>
</dbReference>
<reference evidence="4" key="1">
    <citation type="journal article" date="2023" name="Mol. Phylogenet. Evol.">
        <title>Genome-scale phylogeny and comparative genomics of the fungal order Sordariales.</title>
        <authorList>
            <person name="Hensen N."/>
            <person name="Bonometti L."/>
            <person name="Westerberg I."/>
            <person name="Brannstrom I.O."/>
            <person name="Guillou S."/>
            <person name="Cros-Aarteil S."/>
            <person name="Calhoun S."/>
            <person name="Haridas S."/>
            <person name="Kuo A."/>
            <person name="Mondo S."/>
            <person name="Pangilinan J."/>
            <person name="Riley R."/>
            <person name="LaButti K."/>
            <person name="Andreopoulos B."/>
            <person name="Lipzen A."/>
            <person name="Chen C."/>
            <person name="Yan M."/>
            <person name="Daum C."/>
            <person name="Ng V."/>
            <person name="Clum A."/>
            <person name="Steindorff A."/>
            <person name="Ohm R.A."/>
            <person name="Martin F."/>
            <person name="Silar P."/>
            <person name="Natvig D.O."/>
            <person name="Lalanne C."/>
            <person name="Gautier V."/>
            <person name="Ament-Velasquez S.L."/>
            <person name="Kruys A."/>
            <person name="Hutchinson M.I."/>
            <person name="Powell A.J."/>
            <person name="Barry K."/>
            <person name="Miller A.N."/>
            <person name="Grigoriev I.V."/>
            <person name="Debuchy R."/>
            <person name="Gladieux P."/>
            <person name="Hiltunen Thoren M."/>
            <person name="Johannesson H."/>
        </authorList>
    </citation>
    <scope>NUCLEOTIDE SEQUENCE</scope>
    <source>
        <strain evidence="4">CBS 333.67</strain>
    </source>
</reference>
<dbReference type="RefSeq" id="XP_062723039.1">
    <property type="nucleotide sequence ID" value="XM_062866879.1"/>
</dbReference>
<evidence type="ECO:0000256" key="2">
    <source>
        <dbReference type="ARBA" id="ARBA00023002"/>
    </source>
</evidence>
<dbReference type="Gene3D" id="3.90.180.10">
    <property type="entry name" value="Medium-chain alcohol dehydrogenases, catalytic domain"/>
    <property type="match status" value="1"/>
</dbReference>
<dbReference type="PANTHER" id="PTHR45348:SF2">
    <property type="entry name" value="ZINC-TYPE ALCOHOL DEHYDROGENASE-LIKE PROTEIN C2E1P3.01"/>
    <property type="match status" value="1"/>
</dbReference>
<gene>
    <name evidence="4" type="ORF">B0T15DRAFT_492745</name>
</gene>
<keyword evidence="2" id="KW-0560">Oxidoreductase</keyword>
<dbReference type="SUPFAM" id="SSF50129">
    <property type="entry name" value="GroES-like"/>
    <property type="match status" value="1"/>
</dbReference>
<dbReference type="InterPro" id="IPR047122">
    <property type="entry name" value="Trans-enoyl_RdTase-like"/>
</dbReference>
<dbReference type="InterPro" id="IPR013154">
    <property type="entry name" value="ADH-like_N"/>
</dbReference>
<evidence type="ECO:0000259" key="3">
    <source>
        <dbReference type="SMART" id="SM00829"/>
    </source>
</evidence>
<dbReference type="PANTHER" id="PTHR45348">
    <property type="entry name" value="HYPOTHETICAL OXIDOREDUCTASE (EUROFUNG)"/>
    <property type="match status" value="1"/>
</dbReference>
<dbReference type="EMBL" id="JAUDZG010000003">
    <property type="protein sequence ID" value="KAK3307259.1"/>
    <property type="molecule type" value="Genomic_DNA"/>
</dbReference>
<dbReference type="InterPro" id="IPR036291">
    <property type="entry name" value="NAD(P)-bd_dom_sf"/>
</dbReference>
<sequence>MSIKQLQIIGQGGPFAFVKAPLPKPGAGEVTVKPRAVSLNAIDWKNMRFGATIPAWPAVLGIEGAGTVEAVGDGVTAFKPGDEVMAWVQRSQFNGSFQEVFTAQAVSVGKKPGFLSFEEATSLPIAYLTALAAVIVGLRVGIPGLSTNHTTDNEPQSILVLGGSSGVGASAIQLLRIALPSATIVATSSAAHHAHLRSLGASSCLPRAAQDDAAALKAASPADAGFDAILDAVGAGTGSPAVFDALRADGPKLYSLVITGPGAQPPSGVQSTLVGGQMAVDQAPGAMAFLGKLLDEGRFRLPHQKIDVLGKGLEVVEKSLDLLPTVSGKKLVVSL</sequence>